<keyword evidence="2 4" id="KW-0560">Oxidoreductase</keyword>
<dbReference type="InterPro" id="IPR051545">
    <property type="entry name" value="NAD(P)H_dehydrogenase_qn"/>
</dbReference>
<evidence type="ECO:0000256" key="1">
    <source>
        <dbReference type="ARBA" id="ARBA00006252"/>
    </source>
</evidence>
<gene>
    <name evidence="4" type="primary">kefF</name>
    <name evidence="4" type="ORF">PEV8663_02197</name>
</gene>
<comment type="similarity">
    <text evidence="1">Belongs to the NAD(P)H dehydrogenase (quinone) family.</text>
</comment>
<evidence type="ECO:0000259" key="3">
    <source>
        <dbReference type="Pfam" id="PF02525"/>
    </source>
</evidence>
<dbReference type="InterPro" id="IPR003680">
    <property type="entry name" value="Flavodoxin_fold"/>
</dbReference>
<dbReference type="PANTHER" id="PTHR10204:SF34">
    <property type="entry name" value="NAD(P)H DEHYDROGENASE [QUINONE] 1 ISOFORM 1"/>
    <property type="match status" value="1"/>
</dbReference>
<dbReference type="PANTHER" id="PTHR10204">
    <property type="entry name" value="NAD P H OXIDOREDUCTASE-RELATED"/>
    <property type="match status" value="1"/>
</dbReference>
<name>A0A238KED6_9RHOB</name>
<dbReference type="OrthoDB" id="9798454at2"/>
<accession>A0A238KED6</accession>
<evidence type="ECO:0000256" key="2">
    <source>
        <dbReference type="ARBA" id="ARBA00023002"/>
    </source>
</evidence>
<proteinExistence type="inferred from homology"/>
<keyword evidence="5" id="KW-1185">Reference proteome</keyword>
<evidence type="ECO:0000313" key="4">
    <source>
        <dbReference type="EMBL" id="SMX41183.1"/>
    </source>
</evidence>
<dbReference type="EC" id="1.6.5.2" evidence="4"/>
<dbReference type="Proteomes" id="UP000220836">
    <property type="component" value="Unassembled WGS sequence"/>
</dbReference>
<protein>
    <submittedName>
        <fullName evidence="4">Glutathione-regulated potassium-efflux system ancillary protein KefF</fullName>
        <ecNumber evidence="4">1.6.5.2</ecNumber>
    </submittedName>
</protein>
<dbReference type="EMBL" id="FXYH01000007">
    <property type="protein sequence ID" value="SMX41183.1"/>
    <property type="molecule type" value="Genomic_DNA"/>
</dbReference>
<reference evidence="4 5" key="1">
    <citation type="submission" date="2017-05" db="EMBL/GenBank/DDBJ databases">
        <authorList>
            <person name="Song R."/>
            <person name="Chenine A.L."/>
            <person name="Ruprecht R.M."/>
        </authorList>
    </citation>
    <scope>NUCLEOTIDE SEQUENCE [LARGE SCALE GENOMIC DNA]</scope>
    <source>
        <strain evidence="4 5">CECT 8663</strain>
    </source>
</reference>
<dbReference type="Gene3D" id="3.40.50.360">
    <property type="match status" value="1"/>
</dbReference>
<dbReference type="SUPFAM" id="SSF52218">
    <property type="entry name" value="Flavoproteins"/>
    <property type="match status" value="1"/>
</dbReference>
<dbReference type="AlphaFoldDB" id="A0A238KED6"/>
<evidence type="ECO:0000313" key="5">
    <source>
        <dbReference type="Proteomes" id="UP000220836"/>
    </source>
</evidence>
<dbReference type="RefSeq" id="WP_097804706.1">
    <property type="nucleotide sequence ID" value="NZ_FXYH01000007.1"/>
</dbReference>
<sequence length="254" mass="28171">MTTTLIVLAHPDPRSFNGAWADATEQAALDQGDTVLRSNLCKMGFDPVESAAHYPLWSQADAFDPLKAQEQAAAGSGFPADVQGEIEKLRQADRVIFHFPIWWFAPPAVLKGWFDRVLAHGALHTVDRRFDRGLFKGKTAQFCVTAGAGETECGFDGKEGNLEMLLWPTAYTLRYLGFTILKPKAVFGVHGYFEGQARVDLETRLQSVLRDQGPFLKTLDTRPEVAFNKDTDFDAGGKLRADSPSVSHFIRHTK</sequence>
<dbReference type="InterPro" id="IPR029039">
    <property type="entry name" value="Flavoprotein-like_sf"/>
</dbReference>
<dbReference type="GO" id="GO:0003955">
    <property type="term" value="F:NAD(P)H dehydrogenase (quinone) activity"/>
    <property type="evidence" value="ECO:0007669"/>
    <property type="project" value="UniProtKB-EC"/>
</dbReference>
<feature type="domain" description="Flavodoxin-like fold" evidence="3">
    <location>
        <begin position="3"/>
        <end position="194"/>
    </location>
</feature>
<organism evidence="4 5">
    <name type="scientific">Pelagimonas varians</name>
    <dbReference type="NCBI Taxonomy" id="696760"/>
    <lineage>
        <taxon>Bacteria</taxon>
        <taxon>Pseudomonadati</taxon>
        <taxon>Pseudomonadota</taxon>
        <taxon>Alphaproteobacteria</taxon>
        <taxon>Rhodobacterales</taxon>
        <taxon>Roseobacteraceae</taxon>
        <taxon>Pelagimonas</taxon>
    </lineage>
</organism>
<dbReference type="GO" id="GO:0005829">
    <property type="term" value="C:cytosol"/>
    <property type="evidence" value="ECO:0007669"/>
    <property type="project" value="TreeGrafter"/>
</dbReference>
<dbReference type="Pfam" id="PF02525">
    <property type="entry name" value="Flavodoxin_2"/>
    <property type="match status" value="1"/>
</dbReference>